<evidence type="ECO:0000256" key="3">
    <source>
        <dbReference type="ARBA" id="ARBA00022448"/>
    </source>
</evidence>
<dbReference type="GO" id="GO:0042626">
    <property type="term" value="F:ATPase-coupled transmembrane transporter activity"/>
    <property type="evidence" value="ECO:0007669"/>
    <property type="project" value="InterPro"/>
</dbReference>
<evidence type="ECO:0000259" key="8">
    <source>
        <dbReference type="SMART" id="SM00062"/>
    </source>
</evidence>
<comment type="function">
    <text evidence="5">Part of a binding-protein-dependent transport system for aliphatic sulfonates. Putative binding protein.</text>
</comment>
<dbReference type="GO" id="GO:0042597">
    <property type="term" value="C:periplasmic space"/>
    <property type="evidence" value="ECO:0007669"/>
    <property type="project" value="UniProtKB-SubCell"/>
</dbReference>
<protein>
    <recommendedName>
        <fullName evidence="6">Putative aliphatic sulfonates-binding protein</fullName>
    </recommendedName>
</protein>
<comment type="subcellular location">
    <subcellularLocation>
        <location evidence="1">Periplasm</location>
    </subcellularLocation>
</comment>
<accession>A0A7H0LN99</accession>
<dbReference type="PROSITE" id="PS51257">
    <property type="entry name" value="PROKAR_LIPOPROTEIN"/>
    <property type="match status" value="1"/>
</dbReference>
<gene>
    <name evidence="9" type="ORF">H3Z74_08365</name>
</gene>
<proteinExistence type="inferred from homology"/>
<keyword evidence="4 7" id="KW-0732">Signal</keyword>
<feature type="signal peptide" evidence="7">
    <location>
        <begin position="1"/>
        <end position="20"/>
    </location>
</feature>
<keyword evidence="3" id="KW-0813">Transport</keyword>
<dbReference type="PANTHER" id="PTHR30024">
    <property type="entry name" value="ALIPHATIC SULFONATES-BINDING PROTEIN-RELATED"/>
    <property type="match status" value="1"/>
</dbReference>
<dbReference type="SUPFAM" id="SSF53850">
    <property type="entry name" value="Periplasmic binding protein-like II"/>
    <property type="match status" value="1"/>
</dbReference>
<dbReference type="NCBIfam" id="TIGR01728">
    <property type="entry name" value="SsuA_fam"/>
    <property type="match status" value="1"/>
</dbReference>
<dbReference type="GO" id="GO:0016020">
    <property type="term" value="C:membrane"/>
    <property type="evidence" value="ECO:0007669"/>
    <property type="project" value="InterPro"/>
</dbReference>
<feature type="domain" description="Solute-binding protein family 3/N-terminal" evidence="8">
    <location>
        <begin position="34"/>
        <end position="252"/>
    </location>
</feature>
<dbReference type="InterPro" id="IPR001638">
    <property type="entry name" value="Solute-binding_3/MltF_N"/>
</dbReference>
<dbReference type="KEGG" id="spap:H3Z74_08365"/>
<evidence type="ECO:0000256" key="5">
    <source>
        <dbReference type="ARBA" id="ARBA00055538"/>
    </source>
</evidence>
<organism evidence="9 10">
    <name type="scientific">Sphingomonas alpina</name>
    <dbReference type="NCBI Taxonomy" id="653931"/>
    <lineage>
        <taxon>Bacteria</taxon>
        <taxon>Pseudomonadati</taxon>
        <taxon>Pseudomonadota</taxon>
        <taxon>Alphaproteobacteria</taxon>
        <taxon>Sphingomonadales</taxon>
        <taxon>Sphingomonadaceae</taxon>
        <taxon>Sphingomonas</taxon>
    </lineage>
</organism>
<reference evidence="9 10" key="1">
    <citation type="submission" date="2020-09" db="EMBL/GenBank/DDBJ databases">
        <title>Sphingomonas sp., a new species isolated from pork steak.</title>
        <authorList>
            <person name="Heidler von Heilborn D."/>
        </authorList>
    </citation>
    <scope>NUCLEOTIDE SEQUENCE [LARGE SCALE GENOMIC DNA]</scope>
    <source>
        <strain evidence="10">S8-3T</strain>
    </source>
</reference>
<dbReference type="Proteomes" id="UP000516148">
    <property type="component" value="Chromosome"/>
</dbReference>
<dbReference type="RefSeq" id="WP_187763438.1">
    <property type="nucleotide sequence ID" value="NZ_CP061038.1"/>
</dbReference>
<feature type="chain" id="PRO_5028898399" description="Putative aliphatic sulfonates-binding protein" evidence="7">
    <location>
        <begin position="21"/>
        <end position="327"/>
    </location>
</feature>
<evidence type="ECO:0000313" key="10">
    <source>
        <dbReference type="Proteomes" id="UP000516148"/>
    </source>
</evidence>
<dbReference type="FunFam" id="3.40.190.10:FF:000050">
    <property type="entry name" value="Sulfonate ABC transporter substrate-binding protein"/>
    <property type="match status" value="1"/>
</dbReference>
<evidence type="ECO:0000256" key="2">
    <source>
        <dbReference type="ARBA" id="ARBA00010742"/>
    </source>
</evidence>
<dbReference type="InterPro" id="IPR010067">
    <property type="entry name" value="ABC_SsuA_sub-bd"/>
</dbReference>
<dbReference type="AlphaFoldDB" id="A0A7H0LN99"/>
<keyword evidence="10" id="KW-1185">Reference proteome</keyword>
<evidence type="ECO:0000256" key="6">
    <source>
        <dbReference type="ARBA" id="ARBA00070228"/>
    </source>
</evidence>
<name>A0A7H0LN99_9SPHN</name>
<dbReference type="Gene3D" id="3.40.190.10">
    <property type="entry name" value="Periplasmic binding protein-like II"/>
    <property type="match status" value="2"/>
</dbReference>
<comment type="similarity">
    <text evidence="2">Belongs to the bacterial solute-binding protein SsuA/TauA family.</text>
</comment>
<dbReference type="EMBL" id="CP061038">
    <property type="protein sequence ID" value="QNQ11152.1"/>
    <property type="molecule type" value="Genomic_DNA"/>
</dbReference>
<evidence type="ECO:0000256" key="1">
    <source>
        <dbReference type="ARBA" id="ARBA00004418"/>
    </source>
</evidence>
<dbReference type="PROSITE" id="PS51318">
    <property type="entry name" value="TAT"/>
    <property type="match status" value="1"/>
</dbReference>
<dbReference type="InterPro" id="IPR006311">
    <property type="entry name" value="TAT_signal"/>
</dbReference>
<evidence type="ECO:0000256" key="4">
    <source>
        <dbReference type="ARBA" id="ARBA00022729"/>
    </source>
</evidence>
<dbReference type="InterPro" id="IPR015168">
    <property type="entry name" value="SsuA/THI5"/>
</dbReference>
<evidence type="ECO:0000313" key="9">
    <source>
        <dbReference type="EMBL" id="QNQ11152.1"/>
    </source>
</evidence>
<dbReference type="Pfam" id="PF09084">
    <property type="entry name" value="NMT1"/>
    <property type="match status" value="1"/>
</dbReference>
<evidence type="ECO:0000256" key="7">
    <source>
        <dbReference type="SAM" id="SignalP"/>
    </source>
</evidence>
<dbReference type="SMART" id="SM00062">
    <property type="entry name" value="PBPb"/>
    <property type="match status" value="1"/>
</dbReference>
<dbReference type="PANTHER" id="PTHR30024:SF42">
    <property type="entry name" value="ALIPHATIC SULFONATES-BINDING PROTEIN-RELATED"/>
    <property type="match status" value="1"/>
</dbReference>
<sequence>MNRRHILAAIAGFAATLSLAACGGAPKQAAANKGIVFATQKNGAPFVAQQRGEFEKRLKARGFGPVKWVEFSSGPPLIEALRAGAVDIGLVGDTPVVYAQASKTDLYYVATQSLPGLVGSGLVVPKASAIRTFADLKGKKVAYTKGSSSEYTIASALGSIGLKLSDIEPVNLTPGDAQTALANGSIDAWLTWDPYFTLAQLRGGAREIAVPQADLRTVAFYVASGSFVRDRTDVLKATLDELRTEAKWGNANRSYYRDEVAKATRLPPAVLQGMLDRYKDFLFAVDPVTPVDIAAQQRVSDYLFDAKVIPIKVDAAKAAWQGWTPAQ</sequence>